<gene>
    <name evidence="1" type="ORF">RHMOL_Rhmol10G0219700</name>
</gene>
<dbReference type="Proteomes" id="UP001062846">
    <property type="component" value="Chromosome 10"/>
</dbReference>
<protein>
    <submittedName>
        <fullName evidence="1">Uncharacterized protein</fullName>
    </submittedName>
</protein>
<evidence type="ECO:0000313" key="2">
    <source>
        <dbReference type="Proteomes" id="UP001062846"/>
    </source>
</evidence>
<keyword evidence="2" id="KW-1185">Reference proteome</keyword>
<organism evidence="1 2">
    <name type="scientific">Rhododendron molle</name>
    <name type="common">Chinese azalea</name>
    <name type="synonym">Azalea mollis</name>
    <dbReference type="NCBI Taxonomy" id="49168"/>
    <lineage>
        <taxon>Eukaryota</taxon>
        <taxon>Viridiplantae</taxon>
        <taxon>Streptophyta</taxon>
        <taxon>Embryophyta</taxon>
        <taxon>Tracheophyta</taxon>
        <taxon>Spermatophyta</taxon>
        <taxon>Magnoliopsida</taxon>
        <taxon>eudicotyledons</taxon>
        <taxon>Gunneridae</taxon>
        <taxon>Pentapetalae</taxon>
        <taxon>asterids</taxon>
        <taxon>Ericales</taxon>
        <taxon>Ericaceae</taxon>
        <taxon>Ericoideae</taxon>
        <taxon>Rhodoreae</taxon>
        <taxon>Rhododendron</taxon>
    </lineage>
</organism>
<name>A0ACC0M5Z4_RHOML</name>
<proteinExistence type="predicted"/>
<accession>A0ACC0M5Z4</accession>
<sequence>MASKLGGVSILQILPASLSHQNKSKIPIVVKSGPASLQLASTWVYIDVLNVCDLAPQKAPFREEEEQAGGAQCDTNLEELEF</sequence>
<dbReference type="EMBL" id="CM046397">
    <property type="protein sequence ID" value="KAI8535986.1"/>
    <property type="molecule type" value="Genomic_DNA"/>
</dbReference>
<evidence type="ECO:0000313" key="1">
    <source>
        <dbReference type="EMBL" id="KAI8535986.1"/>
    </source>
</evidence>
<reference evidence="1" key="1">
    <citation type="submission" date="2022-02" db="EMBL/GenBank/DDBJ databases">
        <title>Plant Genome Project.</title>
        <authorList>
            <person name="Zhang R.-G."/>
        </authorList>
    </citation>
    <scope>NUCLEOTIDE SEQUENCE</scope>
    <source>
        <strain evidence="1">AT1</strain>
    </source>
</reference>
<comment type="caution">
    <text evidence="1">The sequence shown here is derived from an EMBL/GenBank/DDBJ whole genome shotgun (WGS) entry which is preliminary data.</text>
</comment>